<sequence>MSDTLLQRRALAGGGWLLLAFVAGGILVWGANRTGLMPGVETDTGPIATTAPARKVLYYRNPMGQADTSPVPKKDEMGMDYIPVYADEAAAPAAMPGQRKVLYYRNPMGQPDISPVPKQDEMGMDYIPVYADDADPARVTLSPQRIQLLGVTTAPATAEPLWLKVRANGRFAVDERRQVTVTAKYAGWVEKLPVNTTGQTVTAGQTLLETYSPELIAAQQEYLIARDNQGRLPLQTAPAGGRRMTLTEGALQRLRFLDVPERVVQQLAQRGTVLRTLPLAAPLSGIVLQKSVMQGMRFNAGDPLYTLADLSRIWLLAEVYEQDLAAVRVGQSVAVQVNAYPGEAFTGQVAFVYPTLNANTRTVPVRIELDNPALRLKPEMFATVTLQVALETPALPSVPESALIDSGRRQLVLVAQGAGRFAPREVVVAGRGETARGERRVQIRAGLLPDEQVVTRANFLLDSESNLRAALGALQPAASAAQHGGQ</sequence>
<dbReference type="Gene3D" id="6.10.140.730">
    <property type="match status" value="1"/>
</dbReference>
<feature type="domain" description="CusB-like beta-barrel" evidence="6">
    <location>
        <begin position="313"/>
        <end position="387"/>
    </location>
</feature>
<organism evidence="7 8">
    <name type="scientific">Pseudaeromonas sharmana</name>
    <dbReference type="NCBI Taxonomy" id="328412"/>
    <lineage>
        <taxon>Bacteria</taxon>
        <taxon>Pseudomonadati</taxon>
        <taxon>Pseudomonadota</taxon>
        <taxon>Gammaproteobacteria</taxon>
        <taxon>Aeromonadales</taxon>
        <taxon>Aeromonadaceae</taxon>
        <taxon>Pseudaeromonas</taxon>
    </lineage>
</organism>
<feature type="domain" description="CusB-like barrel-sandwich hybrid" evidence="5">
    <location>
        <begin position="179"/>
        <end position="307"/>
    </location>
</feature>
<dbReference type="PANTHER" id="PTHR30097">
    <property type="entry name" value="CATION EFFLUX SYSTEM PROTEIN CUSB"/>
    <property type="match status" value="1"/>
</dbReference>
<reference evidence="8" key="1">
    <citation type="journal article" date="2019" name="Int. J. Syst. Evol. Microbiol.">
        <title>The Global Catalogue of Microorganisms (GCM) 10K type strain sequencing project: providing services to taxonomists for standard genome sequencing and annotation.</title>
        <authorList>
            <consortium name="The Broad Institute Genomics Platform"/>
            <consortium name="The Broad Institute Genome Sequencing Center for Infectious Disease"/>
            <person name="Wu L."/>
            <person name="Ma J."/>
        </authorList>
    </citation>
    <scope>NUCLEOTIDE SEQUENCE [LARGE SCALE GENOMIC DNA]</scope>
    <source>
        <strain evidence="8">CCUG 54939</strain>
    </source>
</reference>
<dbReference type="InterPro" id="IPR058792">
    <property type="entry name" value="Beta-barrel_RND_2"/>
</dbReference>
<evidence type="ECO:0000259" key="6">
    <source>
        <dbReference type="Pfam" id="PF25954"/>
    </source>
</evidence>
<dbReference type="PANTHER" id="PTHR30097:SF15">
    <property type="entry name" value="CATION EFFLUX SYSTEM PROTEIN CUSB"/>
    <property type="match status" value="1"/>
</dbReference>
<keyword evidence="3" id="KW-1133">Transmembrane helix</keyword>
<accession>A0ABV8CLN6</accession>
<feature type="transmembrane region" description="Helical" evidence="3">
    <location>
        <begin position="12"/>
        <end position="31"/>
    </location>
</feature>
<name>A0ABV8CLN6_9GAMM</name>
<dbReference type="Proteomes" id="UP001595692">
    <property type="component" value="Unassembled WGS sequence"/>
</dbReference>
<comment type="similarity">
    <text evidence="1">Belongs to the membrane fusion protein (MFP) (TC 8.A.1) family.</text>
</comment>
<dbReference type="NCBIfam" id="TIGR01730">
    <property type="entry name" value="RND_mfp"/>
    <property type="match status" value="1"/>
</dbReference>
<gene>
    <name evidence="7" type="ORF">ACFOSS_06385</name>
</gene>
<evidence type="ECO:0000256" key="2">
    <source>
        <dbReference type="ARBA" id="ARBA00022448"/>
    </source>
</evidence>
<dbReference type="RefSeq" id="WP_377151330.1">
    <property type="nucleotide sequence ID" value="NZ_JBHSAF010000005.1"/>
</dbReference>
<keyword evidence="3" id="KW-0472">Membrane</keyword>
<comment type="caution">
    <text evidence="7">The sequence shown here is derived from an EMBL/GenBank/DDBJ whole genome shotgun (WGS) entry which is preliminary data.</text>
</comment>
<dbReference type="Pfam" id="PF25869">
    <property type="entry name" value="3HB_CusB"/>
    <property type="match status" value="1"/>
</dbReference>
<dbReference type="EMBL" id="JBHSAF010000005">
    <property type="protein sequence ID" value="MFC3913095.1"/>
    <property type="molecule type" value="Genomic_DNA"/>
</dbReference>
<dbReference type="InterPro" id="IPR058790">
    <property type="entry name" value="BSH_CusB"/>
</dbReference>
<evidence type="ECO:0000259" key="5">
    <source>
        <dbReference type="Pfam" id="PF25919"/>
    </source>
</evidence>
<evidence type="ECO:0000313" key="8">
    <source>
        <dbReference type="Proteomes" id="UP001595692"/>
    </source>
</evidence>
<protein>
    <submittedName>
        <fullName evidence="7">Efflux RND transporter periplasmic adaptor subunit</fullName>
    </submittedName>
</protein>
<evidence type="ECO:0000259" key="4">
    <source>
        <dbReference type="Pfam" id="PF25869"/>
    </source>
</evidence>
<dbReference type="InterPro" id="IPR058791">
    <property type="entry name" value="3HB_CusB"/>
</dbReference>
<dbReference type="Pfam" id="PF25954">
    <property type="entry name" value="Beta-barrel_RND_2"/>
    <property type="match status" value="1"/>
</dbReference>
<dbReference type="Gene3D" id="2.40.30.170">
    <property type="match status" value="1"/>
</dbReference>
<dbReference type="Gene3D" id="2.40.420.20">
    <property type="match status" value="1"/>
</dbReference>
<dbReference type="InterPro" id="IPR051909">
    <property type="entry name" value="MFP_Cation_Efflux"/>
</dbReference>
<dbReference type="Pfam" id="PF25919">
    <property type="entry name" value="BSH_CusB"/>
    <property type="match status" value="1"/>
</dbReference>
<keyword evidence="8" id="KW-1185">Reference proteome</keyword>
<dbReference type="InterPro" id="IPR006143">
    <property type="entry name" value="RND_pump_MFP"/>
</dbReference>
<proteinExistence type="inferred from homology"/>
<feature type="domain" description="CusB-like three alpha-helical bundle" evidence="4">
    <location>
        <begin position="214"/>
        <end position="273"/>
    </location>
</feature>
<evidence type="ECO:0000313" key="7">
    <source>
        <dbReference type="EMBL" id="MFC3913095.1"/>
    </source>
</evidence>
<evidence type="ECO:0000256" key="3">
    <source>
        <dbReference type="SAM" id="Phobius"/>
    </source>
</evidence>
<keyword evidence="2" id="KW-0813">Transport</keyword>
<evidence type="ECO:0000256" key="1">
    <source>
        <dbReference type="ARBA" id="ARBA00009477"/>
    </source>
</evidence>
<dbReference type="SUPFAM" id="SSF111369">
    <property type="entry name" value="HlyD-like secretion proteins"/>
    <property type="match status" value="1"/>
</dbReference>
<keyword evidence="3" id="KW-0812">Transmembrane</keyword>